<proteinExistence type="predicted"/>
<dbReference type="SUPFAM" id="SSF52058">
    <property type="entry name" value="L domain-like"/>
    <property type="match status" value="1"/>
</dbReference>
<evidence type="ECO:0000313" key="1">
    <source>
        <dbReference type="EMBL" id="CAH3179589.1"/>
    </source>
</evidence>
<dbReference type="InterPro" id="IPR032675">
    <property type="entry name" value="LRR_dom_sf"/>
</dbReference>
<sequence>MGTPPIQVKLLKDNILLASDIGTVYSRWNETATYTCFANNSLGTDSRNFQVTLLDCETPCSYSSSIGFWGAENNCDCSNKSKAFDFEFLKCIPTTTSNLNLSSNNIVDLHVGIFSNLTNLRHL</sequence>
<gene>
    <name evidence="1" type="ORF">PLOB_00021971</name>
</gene>
<dbReference type="EMBL" id="CALNXK010000259">
    <property type="protein sequence ID" value="CAH3179589.1"/>
    <property type="molecule type" value="Genomic_DNA"/>
</dbReference>
<evidence type="ECO:0008006" key="3">
    <source>
        <dbReference type="Google" id="ProtNLM"/>
    </source>
</evidence>
<reference evidence="1 2" key="1">
    <citation type="submission" date="2022-05" db="EMBL/GenBank/DDBJ databases">
        <authorList>
            <consortium name="Genoscope - CEA"/>
            <person name="William W."/>
        </authorList>
    </citation>
    <scope>NUCLEOTIDE SEQUENCE [LARGE SCALE GENOMIC DNA]</scope>
</reference>
<accession>A0ABN8RNA1</accession>
<organism evidence="1 2">
    <name type="scientific">Porites lobata</name>
    <dbReference type="NCBI Taxonomy" id="104759"/>
    <lineage>
        <taxon>Eukaryota</taxon>
        <taxon>Metazoa</taxon>
        <taxon>Cnidaria</taxon>
        <taxon>Anthozoa</taxon>
        <taxon>Hexacorallia</taxon>
        <taxon>Scleractinia</taxon>
        <taxon>Fungiina</taxon>
        <taxon>Poritidae</taxon>
        <taxon>Porites</taxon>
    </lineage>
</organism>
<protein>
    <recommendedName>
        <fullName evidence="3">Ig-like domain-containing protein</fullName>
    </recommendedName>
</protein>
<name>A0ABN8RNA1_9CNID</name>
<dbReference type="SUPFAM" id="SSF48726">
    <property type="entry name" value="Immunoglobulin"/>
    <property type="match status" value="1"/>
</dbReference>
<dbReference type="InterPro" id="IPR036179">
    <property type="entry name" value="Ig-like_dom_sf"/>
</dbReference>
<dbReference type="Proteomes" id="UP001159405">
    <property type="component" value="Unassembled WGS sequence"/>
</dbReference>
<comment type="caution">
    <text evidence="1">The sequence shown here is derived from an EMBL/GenBank/DDBJ whole genome shotgun (WGS) entry which is preliminary data.</text>
</comment>
<keyword evidence="2" id="KW-1185">Reference proteome</keyword>
<evidence type="ECO:0000313" key="2">
    <source>
        <dbReference type="Proteomes" id="UP001159405"/>
    </source>
</evidence>
<dbReference type="Gene3D" id="3.80.10.10">
    <property type="entry name" value="Ribonuclease Inhibitor"/>
    <property type="match status" value="1"/>
</dbReference>